<accession>A0A0D6EWW4</accession>
<evidence type="ECO:0008006" key="4">
    <source>
        <dbReference type="Google" id="ProtNLM"/>
    </source>
</evidence>
<evidence type="ECO:0000313" key="3">
    <source>
        <dbReference type="Proteomes" id="UP000064007"/>
    </source>
</evidence>
<dbReference type="Pfam" id="PF09694">
    <property type="entry name" value="Gcw_chp"/>
    <property type="match status" value="1"/>
</dbReference>
<feature type="chain" id="PRO_5002303734" description="Porin" evidence="1">
    <location>
        <begin position="23"/>
        <end position="277"/>
    </location>
</feature>
<evidence type="ECO:0000256" key="1">
    <source>
        <dbReference type="SAM" id="SignalP"/>
    </source>
</evidence>
<dbReference type="AlphaFoldDB" id="A0A0D6EWW4"/>
<evidence type="ECO:0000313" key="2">
    <source>
        <dbReference type="EMBL" id="CEZ20215.1"/>
    </source>
</evidence>
<dbReference type="Proteomes" id="UP000064007">
    <property type="component" value="Chromosome 1"/>
</dbReference>
<dbReference type="STRING" id="1581557.BN1208_1335"/>
<name>A0A0D6EWW4_9PROT</name>
<dbReference type="RefSeq" id="WP_046489004.1">
    <property type="nucleotide sequence ID" value="NZ_LN827929.1"/>
</dbReference>
<keyword evidence="3" id="KW-1185">Reference proteome</keyword>
<dbReference type="EMBL" id="LN827929">
    <property type="protein sequence ID" value="CEZ20215.1"/>
    <property type="molecule type" value="Genomic_DNA"/>
</dbReference>
<gene>
    <name evidence="2" type="ORF">BN1208_1335</name>
</gene>
<reference evidence="3" key="1">
    <citation type="submission" date="2014-12" db="EMBL/GenBank/DDBJ databases">
        <authorList>
            <person name="Salcher M.M."/>
        </authorList>
    </citation>
    <scope>NUCLEOTIDE SEQUENCE [LARGE SCALE GENOMIC DNA]</scope>
    <source>
        <strain evidence="3">MMS-10A-171</strain>
    </source>
</reference>
<dbReference type="KEGG" id="mbat:BN1208_1335"/>
<organism evidence="2 3">
    <name type="scientific">Candidatus Methylopumilus planktonicus</name>
    <dbReference type="NCBI Taxonomy" id="1581557"/>
    <lineage>
        <taxon>Bacteria</taxon>
        <taxon>Pseudomonadati</taxon>
        <taxon>Pseudomonadota</taxon>
        <taxon>Betaproteobacteria</taxon>
        <taxon>Nitrosomonadales</taxon>
        <taxon>Methylophilaceae</taxon>
        <taxon>Candidatus Methylopumilus</taxon>
    </lineage>
</organism>
<proteinExistence type="predicted"/>
<feature type="signal peptide" evidence="1">
    <location>
        <begin position="1"/>
        <end position="22"/>
    </location>
</feature>
<dbReference type="NCBIfam" id="TIGR02001">
    <property type="entry name" value="gcw_chp"/>
    <property type="match status" value="1"/>
</dbReference>
<protein>
    <recommendedName>
        <fullName evidence="4">Porin</fullName>
    </recommendedName>
</protein>
<keyword evidence="1" id="KW-0732">Signal</keyword>
<dbReference type="InterPro" id="IPR010239">
    <property type="entry name" value="CHP02001"/>
</dbReference>
<sequence length="277" mass="29512">MRKWLITTAVLGALAAPSFVFAADAAPASDFTASYNVGLFSQYIFRGLTQTNNKPALQGGFDVSHKSGLYIGGWASNVSWLRDNAGTSLAPVYSSGGSLEIDLYGGFKTEVQGIGIDLGALQYYYPGARNVGFDKANTTELYGALSYGWLQAKISGVVSKDAWGFGKKYNAGTNGDDERGTYYAELNANIPLADTGITALLHVGRQEFNQARASYSSPDASYTDWKVGLTKGFDGGVNIGAFYTDTNISTANAAANWTYANKNIGDSTGTVFVQKTF</sequence>
<dbReference type="OrthoDB" id="9793561at2"/>
<dbReference type="HOGENOM" id="CLU_074587_2_0_4"/>